<dbReference type="InterPro" id="IPR011009">
    <property type="entry name" value="Kinase-like_dom_sf"/>
</dbReference>
<protein>
    <recommendedName>
        <fullName evidence="3">Alpha-type protein kinase domain-containing protein</fullName>
    </recommendedName>
</protein>
<gene>
    <name evidence="1" type="ORF">R3P38DRAFT_3143815</name>
</gene>
<dbReference type="EMBL" id="JAWWNJ010000219">
    <property type="protein sequence ID" value="KAK6969567.1"/>
    <property type="molecule type" value="Genomic_DNA"/>
</dbReference>
<name>A0AAV9Z412_9AGAR</name>
<comment type="caution">
    <text evidence="1">The sequence shown here is derived from an EMBL/GenBank/DDBJ whole genome shotgun (WGS) entry which is preliminary data.</text>
</comment>
<organism evidence="1 2">
    <name type="scientific">Favolaschia claudopus</name>
    <dbReference type="NCBI Taxonomy" id="2862362"/>
    <lineage>
        <taxon>Eukaryota</taxon>
        <taxon>Fungi</taxon>
        <taxon>Dikarya</taxon>
        <taxon>Basidiomycota</taxon>
        <taxon>Agaricomycotina</taxon>
        <taxon>Agaricomycetes</taxon>
        <taxon>Agaricomycetidae</taxon>
        <taxon>Agaricales</taxon>
        <taxon>Marasmiineae</taxon>
        <taxon>Mycenaceae</taxon>
        <taxon>Favolaschia</taxon>
    </lineage>
</organism>
<keyword evidence="2" id="KW-1185">Reference proteome</keyword>
<dbReference type="Gene3D" id="3.20.200.10">
    <property type="entry name" value="MHCK/EF2 kinase"/>
    <property type="match status" value="1"/>
</dbReference>
<evidence type="ECO:0000313" key="1">
    <source>
        <dbReference type="EMBL" id="KAK6969567.1"/>
    </source>
</evidence>
<sequence length="54" mass="5805">MTRGSGAGDHGEKGIQTFLDQHECVQKCALLSLKPLRESEALDADEEDNDSDSG</sequence>
<reference evidence="1 2" key="1">
    <citation type="journal article" date="2024" name="J Genomics">
        <title>Draft genome sequencing and assembly of Favolaschia claudopus CIRM-BRFM 2984 isolated from oak limbs.</title>
        <authorList>
            <person name="Navarro D."/>
            <person name="Drula E."/>
            <person name="Chaduli D."/>
            <person name="Cazenave R."/>
            <person name="Ahrendt S."/>
            <person name="Wang J."/>
            <person name="Lipzen A."/>
            <person name="Daum C."/>
            <person name="Barry K."/>
            <person name="Grigoriev I.V."/>
            <person name="Favel A."/>
            <person name="Rosso M.N."/>
            <person name="Martin F."/>
        </authorList>
    </citation>
    <scope>NUCLEOTIDE SEQUENCE [LARGE SCALE GENOMIC DNA]</scope>
    <source>
        <strain evidence="1 2">CIRM-BRFM 2984</strain>
    </source>
</reference>
<dbReference type="Proteomes" id="UP001362999">
    <property type="component" value="Unassembled WGS sequence"/>
</dbReference>
<evidence type="ECO:0000313" key="2">
    <source>
        <dbReference type="Proteomes" id="UP001362999"/>
    </source>
</evidence>
<proteinExistence type="predicted"/>
<accession>A0AAV9Z412</accession>
<dbReference type="SUPFAM" id="SSF56112">
    <property type="entry name" value="Protein kinase-like (PK-like)"/>
    <property type="match status" value="1"/>
</dbReference>
<evidence type="ECO:0008006" key="3">
    <source>
        <dbReference type="Google" id="ProtNLM"/>
    </source>
</evidence>
<dbReference type="AlphaFoldDB" id="A0AAV9Z412"/>